<feature type="transmembrane region" description="Helical" evidence="5">
    <location>
        <begin position="248"/>
        <end position="266"/>
    </location>
</feature>
<keyword evidence="3 5" id="KW-1133">Transmembrane helix</keyword>
<evidence type="ECO:0000313" key="7">
    <source>
        <dbReference type="EMBL" id="SEA34840.1"/>
    </source>
</evidence>
<feature type="transmembrane region" description="Helical" evidence="5">
    <location>
        <begin position="193"/>
        <end position="216"/>
    </location>
</feature>
<keyword evidence="7" id="KW-0436">Ligase</keyword>
<dbReference type="AlphaFoldDB" id="A0A1H4AFU4"/>
<dbReference type="InterPro" id="IPR007016">
    <property type="entry name" value="O-antigen_ligase-rel_domated"/>
</dbReference>
<gene>
    <name evidence="7" type="ORF">SAMN04515656_10857</name>
</gene>
<name>A0A1H4AFU4_9FIRM</name>
<evidence type="ECO:0000256" key="3">
    <source>
        <dbReference type="ARBA" id="ARBA00022989"/>
    </source>
</evidence>
<keyword evidence="8" id="KW-1185">Reference proteome</keyword>
<evidence type="ECO:0000256" key="1">
    <source>
        <dbReference type="ARBA" id="ARBA00004141"/>
    </source>
</evidence>
<feature type="transmembrane region" description="Helical" evidence="5">
    <location>
        <begin position="46"/>
        <end position="68"/>
    </location>
</feature>
<feature type="domain" description="O-antigen ligase-related" evidence="6">
    <location>
        <begin position="211"/>
        <end position="352"/>
    </location>
</feature>
<dbReference type="PANTHER" id="PTHR37422:SF13">
    <property type="entry name" value="LIPOPOLYSACCHARIDE BIOSYNTHESIS PROTEIN PA4999-RELATED"/>
    <property type="match status" value="1"/>
</dbReference>
<keyword evidence="4 5" id="KW-0472">Membrane</keyword>
<organism evidence="7 8">
    <name type="scientific">Eubacterium aggregans</name>
    <dbReference type="NCBI Taxonomy" id="81409"/>
    <lineage>
        <taxon>Bacteria</taxon>
        <taxon>Bacillati</taxon>
        <taxon>Bacillota</taxon>
        <taxon>Clostridia</taxon>
        <taxon>Eubacteriales</taxon>
        <taxon>Eubacteriaceae</taxon>
        <taxon>Eubacterium</taxon>
    </lineage>
</organism>
<reference evidence="7 8" key="1">
    <citation type="submission" date="2016-10" db="EMBL/GenBank/DDBJ databases">
        <authorList>
            <person name="de Groot N.N."/>
        </authorList>
    </citation>
    <scope>NUCLEOTIDE SEQUENCE [LARGE SCALE GENOMIC DNA]</scope>
    <source>
        <strain evidence="7 8">SR12</strain>
    </source>
</reference>
<dbReference type="GO" id="GO:0016020">
    <property type="term" value="C:membrane"/>
    <property type="evidence" value="ECO:0007669"/>
    <property type="project" value="UniProtKB-SubCell"/>
</dbReference>
<dbReference type="Proteomes" id="UP000199394">
    <property type="component" value="Unassembled WGS sequence"/>
</dbReference>
<dbReference type="Pfam" id="PF04932">
    <property type="entry name" value="Wzy_C"/>
    <property type="match status" value="1"/>
</dbReference>
<dbReference type="PANTHER" id="PTHR37422">
    <property type="entry name" value="TEICHURONIC ACID BIOSYNTHESIS PROTEIN TUAE"/>
    <property type="match status" value="1"/>
</dbReference>
<dbReference type="EMBL" id="FNRK01000008">
    <property type="protein sequence ID" value="SEA34840.1"/>
    <property type="molecule type" value="Genomic_DNA"/>
</dbReference>
<protein>
    <submittedName>
        <fullName evidence="7">O-antigen ligase</fullName>
    </submittedName>
</protein>
<feature type="transmembrane region" description="Helical" evidence="5">
    <location>
        <begin position="375"/>
        <end position="400"/>
    </location>
</feature>
<dbReference type="OrthoDB" id="1762823at2"/>
<feature type="transmembrane region" description="Helical" evidence="5">
    <location>
        <begin position="136"/>
        <end position="155"/>
    </location>
</feature>
<evidence type="ECO:0000256" key="4">
    <source>
        <dbReference type="ARBA" id="ARBA00023136"/>
    </source>
</evidence>
<comment type="subcellular location">
    <subcellularLocation>
        <location evidence="1">Membrane</location>
        <topology evidence="1">Multi-pass membrane protein</topology>
    </subcellularLocation>
</comment>
<dbReference type="GO" id="GO:0016874">
    <property type="term" value="F:ligase activity"/>
    <property type="evidence" value="ECO:0007669"/>
    <property type="project" value="UniProtKB-KW"/>
</dbReference>
<dbReference type="InterPro" id="IPR051533">
    <property type="entry name" value="WaaL-like"/>
</dbReference>
<evidence type="ECO:0000313" key="8">
    <source>
        <dbReference type="Proteomes" id="UP000199394"/>
    </source>
</evidence>
<feature type="transmembrane region" description="Helical" evidence="5">
    <location>
        <begin position="12"/>
        <end position="34"/>
    </location>
</feature>
<proteinExistence type="predicted"/>
<evidence type="ECO:0000256" key="2">
    <source>
        <dbReference type="ARBA" id="ARBA00022692"/>
    </source>
</evidence>
<accession>A0A1H4AFU4</accession>
<evidence type="ECO:0000256" key="5">
    <source>
        <dbReference type="SAM" id="Phobius"/>
    </source>
</evidence>
<feature type="transmembrane region" description="Helical" evidence="5">
    <location>
        <begin position="223"/>
        <end position="242"/>
    </location>
</feature>
<dbReference type="STRING" id="81409.SAMN04515656_10857"/>
<feature type="transmembrane region" description="Helical" evidence="5">
    <location>
        <begin position="111"/>
        <end position="129"/>
    </location>
</feature>
<evidence type="ECO:0000259" key="6">
    <source>
        <dbReference type="Pfam" id="PF04932"/>
    </source>
</evidence>
<keyword evidence="2 5" id="KW-0812">Transmembrane</keyword>
<sequence>MKKKSNTIIQLTNYNQMISTLLVCLISILPLITIQQLPDPIVQPKITTIFFTITALIILCAPSIIIYLERKPAAPLPVKWALLYLLLITLTLPFSQNIYRSLYGVDTRMEGYLVLVFYILMFLLAAFFYRPRPWHLKLYLCGAVVMALHALFIRYETLLFGIDPKTTELLVLQFTGCGNQNFLGSYTALALPVAFWAALKFGGLAYPAAGIIYFGLLSSNTRGSWIGACVVFAIMVLCYWPKPGCRRRILMLCGIFVTITLVYFTTSTGATDRFKHFGSVDARGFIYWVTTQLILMRPGTGWGIETLDFAIFDHFQQEVIDYFGYYAIIDKAHCEILQVAFCSGIPAAVAFVGTQLSTVVRGIRRFALWGPQAPLLFGIGAYMIAALWNISVVNVAPILWTFCGMLVSVTRTVEEDPDPEAFLMRPR</sequence>
<feature type="transmembrane region" description="Helical" evidence="5">
    <location>
        <begin position="80"/>
        <end position="99"/>
    </location>
</feature>